<dbReference type="InterPro" id="IPR025295">
    <property type="entry name" value="eCIS_core_dom"/>
</dbReference>
<feature type="region of interest" description="Disordered" evidence="1">
    <location>
        <begin position="345"/>
        <end position="372"/>
    </location>
</feature>
<evidence type="ECO:0000259" key="2">
    <source>
        <dbReference type="Pfam" id="PF13699"/>
    </source>
</evidence>
<feature type="region of interest" description="Disordered" evidence="1">
    <location>
        <begin position="705"/>
        <end position="775"/>
    </location>
</feature>
<dbReference type="Pfam" id="PF13699">
    <property type="entry name" value="eCIS_core"/>
    <property type="match status" value="1"/>
</dbReference>
<gene>
    <name evidence="3" type="ORF">OG515_01320</name>
</gene>
<reference evidence="3" key="1">
    <citation type="submission" date="2022-10" db="EMBL/GenBank/DDBJ databases">
        <title>The complete genomes of actinobacterial strains from the NBC collection.</title>
        <authorList>
            <person name="Joergensen T.S."/>
            <person name="Alvarez Arevalo M."/>
            <person name="Sterndorff E.B."/>
            <person name="Faurdal D."/>
            <person name="Vuksanovic O."/>
            <person name="Mourched A.-S."/>
            <person name="Charusanti P."/>
            <person name="Shaw S."/>
            <person name="Blin K."/>
            <person name="Weber T."/>
        </authorList>
    </citation>
    <scope>NUCLEOTIDE SEQUENCE</scope>
    <source>
        <strain evidence="3">NBC_00668</strain>
    </source>
</reference>
<feature type="compositionally biased region" description="Basic and acidic residues" evidence="1">
    <location>
        <begin position="804"/>
        <end position="814"/>
    </location>
</feature>
<feature type="compositionally biased region" description="Basic and acidic residues" evidence="1">
    <location>
        <begin position="763"/>
        <end position="775"/>
    </location>
</feature>
<feature type="compositionally biased region" description="Basic and acidic residues" evidence="1">
    <location>
        <begin position="237"/>
        <end position="267"/>
    </location>
</feature>
<feature type="compositionally biased region" description="Low complexity" evidence="1">
    <location>
        <begin position="205"/>
        <end position="216"/>
    </location>
</feature>
<sequence>MRAHDEEPGQKAANTASAPPRSVAGPAASGAGQLTPAQVVALRGLVGNHAVARRVATDRHVHGDGCGHGVVEDTSPEGQLALIGAAMTSSAGRPLPSEVREEAEPFYKKNFSTTRLHDDAVAQRATAAMGAQAMTIGNHIFLPPSAVRNKKLIGHELSHVKNNLDGVVETGHDNGAGVPVTHPGQGSERSAEGDGDAYEAGETHAPSLGAGRASSGSGPGSGVPALQRMVGHATVARAKDTKSKKESSGKSNDRASKSKDGSGEAKGSKGKAKAEASGSSKVVAEWEARYNKIAELARQCTDEQPDFRWGRVTQEVIIRYARSYKGQPDEQSLRHLARTAYSGIGHQEKKAAGAGASAGTDPEKKQKKDKEEEVQAMLGNNTLFFSSNRDQSVLGLHRALLAAAGLDSDEEDAPGAALQQMLITDYDNPAEVDDEQEAVPEGSSKRRAGAPAPQTGKRRQTGKGAGAAALPKYDDPKERDRQARLKIRQGLTAKTMPAMSLDSAMDVDESASSYKRDNATLQALRNVKWVRTVDVSKAAAQDPTHRAYLVDLVSGKYAGYAYLLHNGDSKDAQHAEQKLLMLLSHAGKDAGQFLIHGRKRPCRACLALLAYSKDELGFDISFDPRGNHLFVTPLKHAYESFGDGLGPEEQEAFDAHFEKRMGPGQPMYASAPRNATPAAPSAAHGIHEAVMGDDGGMEQRLELTRTDNGKLRYPNKGEQPTVDTPSTSEASDESGTEGVADLTTRTRELNLRTEPKAPPAPAGDKKARAEQDKERLRQEVERQLMPLMGPALLEEYQQRRSRKEKQPEGEKGEGKPYVTPFPDALLERIQTLTAGGGAIASQAFVAKEVLDVQPPAIGRRLKKLASGQRRKKPRQINGQEKQRLIDAMPDEFRQAWDHSTQILGAPEFSSDFELLVFTILFLGPEKVSQNSMADALHLHPSTLKGRLTGMKERYGHLLDDADEGPGPA</sequence>
<evidence type="ECO:0000313" key="4">
    <source>
        <dbReference type="Proteomes" id="UP001432060"/>
    </source>
</evidence>
<dbReference type="EMBL" id="CP109019">
    <property type="protein sequence ID" value="WUT80917.1"/>
    <property type="molecule type" value="Genomic_DNA"/>
</dbReference>
<evidence type="ECO:0000256" key="1">
    <source>
        <dbReference type="SAM" id="MobiDB-lite"/>
    </source>
</evidence>
<feature type="region of interest" description="Disordered" evidence="1">
    <location>
        <begin position="432"/>
        <end position="481"/>
    </location>
</feature>
<accession>A0ABZ1XDQ7</accession>
<feature type="compositionally biased region" description="Basic and acidic residues" evidence="1">
    <location>
        <begin position="361"/>
        <end position="372"/>
    </location>
</feature>
<feature type="compositionally biased region" description="Basic and acidic residues" evidence="1">
    <location>
        <begin position="472"/>
        <end position="481"/>
    </location>
</feature>
<keyword evidence="4" id="KW-1185">Reference proteome</keyword>
<dbReference type="RefSeq" id="WP_329394875.1">
    <property type="nucleotide sequence ID" value="NZ_CP109019.1"/>
</dbReference>
<evidence type="ECO:0000313" key="3">
    <source>
        <dbReference type="EMBL" id="WUT80917.1"/>
    </source>
</evidence>
<organism evidence="3 4">
    <name type="scientific">Streptomyces melanogenes</name>
    <dbReference type="NCBI Taxonomy" id="67326"/>
    <lineage>
        <taxon>Bacteria</taxon>
        <taxon>Bacillati</taxon>
        <taxon>Actinomycetota</taxon>
        <taxon>Actinomycetes</taxon>
        <taxon>Kitasatosporales</taxon>
        <taxon>Streptomycetaceae</taxon>
        <taxon>Streptomyces</taxon>
    </lineage>
</organism>
<feature type="region of interest" description="Disordered" evidence="1">
    <location>
        <begin position="1"/>
        <end position="30"/>
    </location>
</feature>
<name>A0ABZ1XDQ7_9ACTN</name>
<feature type="region of interest" description="Disordered" evidence="1">
    <location>
        <begin position="166"/>
        <end position="282"/>
    </location>
</feature>
<protein>
    <submittedName>
        <fullName evidence="3">DUF4157 domain-containing protein</fullName>
    </submittedName>
</protein>
<dbReference type="Proteomes" id="UP001432060">
    <property type="component" value="Chromosome"/>
</dbReference>
<feature type="region of interest" description="Disordered" evidence="1">
    <location>
        <begin position="797"/>
        <end position="819"/>
    </location>
</feature>
<proteinExistence type="predicted"/>
<feature type="domain" description="eCIS core" evidence="2">
    <location>
        <begin position="94"/>
        <end position="163"/>
    </location>
</feature>
<feature type="compositionally biased region" description="Basic and acidic residues" evidence="1">
    <location>
        <begin position="744"/>
        <end position="755"/>
    </location>
</feature>